<evidence type="ECO:0000313" key="1">
    <source>
        <dbReference type="EMBL" id="OOH93420.1"/>
    </source>
</evidence>
<accession>A0A1T3FDF6</accession>
<sequence length="277" mass="32629">MNKILLLFIIIFGLTNAQTYRFFYDVKSTPDSTTSEHQKHIMVLDVNPKDTKYYDYAFLEKDSLNKALNLHDTNWTEQIPVVRKRNTHKNTNYRMIEFTLYSYETEDPIKWTLSDDVKSYAGFKVQKATSHFGGRDWTAWFTKEIPFSEGPYKFQGLPGLIVLLEDSQQQYSFSLVKSKNLPQTYNTDNILEVRYGQRPLPVTEKIYIAKAIEYFNDPFHKVREGLRNGTITNYEDNGTKYTRPEQLIPLIKDEQSYILRDNNPIEKNKTIKYPVKK</sequence>
<dbReference type="eggNOG" id="ENOG502ZXDD">
    <property type="taxonomic scope" value="Bacteria"/>
</dbReference>
<dbReference type="Pfam" id="PF09697">
    <property type="entry name" value="Porph_ging"/>
    <property type="match status" value="1"/>
</dbReference>
<protein>
    <recommendedName>
        <fullName evidence="3">GLPGLI family protein</fullName>
    </recommendedName>
</protein>
<dbReference type="Proteomes" id="UP000188947">
    <property type="component" value="Unassembled WGS sequence"/>
</dbReference>
<dbReference type="STRING" id="238.BBD35_00845"/>
<dbReference type="OrthoDB" id="1440774at2"/>
<organism evidence="1 2">
    <name type="scientific">Elizabethkingia meningoseptica</name>
    <name type="common">Chryseobacterium meningosepticum</name>
    <dbReference type="NCBI Taxonomy" id="238"/>
    <lineage>
        <taxon>Bacteria</taxon>
        <taxon>Pseudomonadati</taxon>
        <taxon>Bacteroidota</taxon>
        <taxon>Flavobacteriia</taxon>
        <taxon>Flavobacteriales</taxon>
        <taxon>Weeksellaceae</taxon>
        <taxon>Elizabethkingia</taxon>
    </lineage>
</organism>
<dbReference type="RefSeq" id="WP_070905325.1">
    <property type="nucleotide sequence ID" value="NZ_CP016378.1"/>
</dbReference>
<evidence type="ECO:0008006" key="3">
    <source>
        <dbReference type="Google" id="ProtNLM"/>
    </source>
</evidence>
<gene>
    <name evidence="1" type="ORF">BMF97_15820</name>
</gene>
<dbReference type="EMBL" id="MPOG01000018">
    <property type="protein sequence ID" value="OOH93420.1"/>
    <property type="molecule type" value="Genomic_DNA"/>
</dbReference>
<dbReference type="AlphaFoldDB" id="A0A1T3FDF6"/>
<dbReference type="NCBIfam" id="TIGR01200">
    <property type="entry name" value="GLPGLI"/>
    <property type="match status" value="1"/>
</dbReference>
<keyword evidence="2" id="KW-1185">Reference proteome</keyword>
<dbReference type="InterPro" id="IPR005901">
    <property type="entry name" value="GLPGLI"/>
</dbReference>
<name>A0A1T3FDF6_ELIME</name>
<proteinExistence type="predicted"/>
<evidence type="ECO:0000313" key="2">
    <source>
        <dbReference type="Proteomes" id="UP000188947"/>
    </source>
</evidence>
<reference evidence="1 2" key="1">
    <citation type="submission" date="2016-11" db="EMBL/GenBank/DDBJ databases">
        <title>Genome sequence and comparative genomic analysis of clinical strain Elizabethkingia meningoseptica 61421 PRCM.</title>
        <authorList>
            <person name="Wang M."/>
            <person name="Hu S."/>
            <person name="Cao L."/>
            <person name="Jiang T."/>
            <person name="Zhou Y."/>
            <person name="Ming D."/>
        </authorList>
    </citation>
    <scope>NUCLEOTIDE SEQUENCE [LARGE SCALE GENOMIC DNA]</scope>
    <source>
        <strain evidence="1 2">61421 PRCM</strain>
    </source>
</reference>
<comment type="caution">
    <text evidence="1">The sequence shown here is derived from an EMBL/GenBank/DDBJ whole genome shotgun (WGS) entry which is preliminary data.</text>
</comment>